<evidence type="ECO:0000313" key="10">
    <source>
        <dbReference type="EMBL" id="CAD9482504.1"/>
    </source>
</evidence>
<protein>
    <recommendedName>
        <fullName evidence="11">Potassium channel domain-containing protein</fullName>
    </recommendedName>
</protein>
<dbReference type="SUPFAM" id="SSF81324">
    <property type="entry name" value="Voltage-gated potassium channels"/>
    <property type="match status" value="1"/>
</dbReference>
<dbReference type="PANTHER" id="PTHR11767:SF102">
    <property type="entry name" value="INWARDLY RECTIFYING POTASSIUM CHANNEL 1, ISOFORM F"/>
    <property type="match status" value="1"/>
</dbReference>
<sequence>MAKRKKRLRATSLGDGQVRREEEDRDADGMLWTQEVQVRPRKERKPMHRLSRFKKKIKARAEESAEDGSSDSSDNQKSYHSGDVDEYGNVGRASEREQFTVTSLYRSASFWERFKMSFSKNTDEHTYVPSRLFSAYINWTFTSGFMMVFFSFLCFFMFLIFIFGVFLMWAGEAEPGCIKVGGEFFGHNPETTLADGFALSWTTFTTVGYGMVYTSTGTEWDDQASCSLIVFLCTAESFVGLLYAGMCAAILFGKIGRIQSHAQITFSDAICIQYKYDPTEKGASDIPDDLPEQSMRIQEGENEGGEDGTSESTSVTSPFPQSPMVPSPARDSSLFSPFTPEKKKKIPCPVLKFQLINDLANKRGGEIMDASLKVVAGNKDFSQTGTTSYAKVNLTEFEHPFFSRVWHGSHRLNGQSPLLTPAARERIRKNDGYWPADWCNPDSVRDNLMFSDFIVTLTGIANISAATVHSYKRYKAGDVLIGYEHASLLYKHPDTNRLKVDHSLAHDVVMQRGGGGEPFVRNEEKTERSAHSPISPLSKRNSGSDIDTGVRFAPDTFGDEDSNPNSVRRDKTVRIQKSVRNFNLS</sequence>
<evidence type="ECO:0000256" key="1">
    <source>
        <dbReference type="ARBA" id="ARBA00022448"/>
    </source>
</evidence>
<feature type="region of interest" description="Disordered" evidence="8">
    <location>
        <begin position="299"/>
        <end position="340"/>
    </location>
</feature>
<accession>A0A7S2H7D9</accession>
<keyword evidence="9" id="KW-0472">Membrane</keyword>
<comment type="similarity">
    <text evidence="7">Belongs to the inward rectifier-type potassium channel (TC 1.A.2.1) family.</text>
</comment>
<evidence type="ECO:0000256" key="6">
    <source>
        <dbReference type="ARBA" id="ARBA00023303"/>
    </source>
</evidence>
<keyword evidence="6 7" id="KW-0407">Ion channel</keyword>
<dbReference type="GO" id="GO:1990573">
    <property type="term" value="P:potassium ion import across plasma membrane"/>
    <property type="evidence" value="ECO:0007669"/>
    <property type="project" value="TreeGrafter"/>
</dbReference>
<dbReference type="GO" id="GO:0005886">
    <property type="term" value="C:plasma membrane"/>
    <property type="evidence" value="ECO:0007669"/>
    <property type="project" value="TreeGrafter"/>
</dbReference>
<proteinExistence type="inferred from homology"/>
<feature type="compositionally biased region" description="Basic residues" evidence="8">
    <location>
        <begin position="39"/>
        <end position="58"/>
    </location>
</feature>
<dbReference type="Gene3D" id="1.10.287.70">
    <property type="match status" value="1"/>
</dbReference>
<name>A0A7S2H7D9_9STRA</name>
<dbReference type="PANTHER" id="PTHR11767">
    <property type="entry name" value="INWARD RECTIFIER POTASSIUM CHANNEL"/>
    <property type="match status" value="1"/>
</dbReference>
<evidence type="ECO:0000256" key="2">
    <source>
        <dbReference type="ARBA" id="ARBA00022538"/>
    </source>
</evidence>
<keyword evidence="9" id="KW-1133">Transmembrane helix</keyword>
<keyword evidence="4 7" id="KW-0630">Potassium</keyword>
<keyword evidence="7 9" id="KW-0812">Transmembrane</keyword>
<evidence type="ECO:0000256" key="5">
    <source>
        <dbReference type="ARBA" id="ARBA00023065"/>
    </source>
</evidence>
<keyword evidence="1 7" id="KW-0813">Transport</keyword>
<feature type="region of interest" description="Disordered" evidence="8">
    <location>
        <begin position="1"/>
        <end position="88"/>
    </location>
</feature>
<dbReference type="InterPro" id="IPR014756">
    <property type="entry name" value="Ig_E-set"/>
</dbReference>
<feature type="transmembrane region" description="Helical" evidence="9">
    <location>
        <begin position="228"/>
        <end position="252"/>
    </location>
</feature>
<gene>
    <name evidence="10" type="ORF">HTAM1171_LOCUS3949</name>
</gene>
<evidence type="ECO:0000256" key="7">
    <source>
        <dbReference type="RuleBase" id="RU003822"/>
    </source>
</evidence>
<dbReference type="EMBL" id="HBGV01006470">
    <property type="protein sequence ID" value="CAD9482504.1"/>
    <property type="molecule type" value="Transcribed_RNA"/>
</dbReference>
<feature type="compositionally biased region" description="Polar residues" evidence="8">
    <location>
        <begin position="310"/>
        <end position="319"/>
    </location>
</feature>
<evidence type="ECO:0000256" key="4">
    <source>
        <dbReference type="ARBA" id="ARBA00022958"/>
    </source>
</evidence>
<dbReference type="Gene3D" id="2.60.40.1400">
    <property type="entry name" value="G protein-activated inward rectifier potassium channel 1"/>
    <property type="match status" value="1"/>
</dbReference>
<comment type="subcellular location">
    <subcellularLocation>
        <location evidence="7">Membrane</location>
        <topology evidence="7">Multi-pass membrane protein</topology>
    </subcellularLocation>
</comment>
<reference evidence="10" key="1">
    <citation type="submission" date="2021-01" db="EMBL/GenBank/DDBJ databases">
        <authorList>
            <person name="Corre E."/>
            <person name="Pelletier E."/>
            <person name="Niang G."/>
            <person name="Scheremetjew M."/>
            <person name="Finn R."/>
            <person name="Kale V."/>
            <person name="Holt S."/>
            <person name="Cochrane G."/>
            <person name="Meng A."/>
            <person name="Brown T."/>
            <person name="Cohen L."/>
        </authorList>
    </citation>
    <scope>NUCLEOTIDE SEQUENCE</scope>
    <source>
        <strain evidence="10">CCMP826</strain>
    </source>
</reference>
<dbReference type="SUPFAM" id="SSF81296">
    <property type="entry name" value="E set domains"/>
    <property type="match status" value="1"/>
</dbReference>
<evidence type="ECO:0000256" key="8">
    <source>
        <dbReference type="SAM" id="MobiDB-lite"/>
    </source>
</evidence>
<feature type="transmembrane region" description="Helical" evidence="9">
    <location>
        <begin position="145"/>
        <end position="170"/>
    </location>
</feature>
<keyword evidence="3 7" id="KW-0851">Voltage-gated channel</keyword>
<dbReference type="InterPro" id="IPR016449">
    <property type="entry name" value="K_chnl_inward-rec_Kir"/>
</dbReference>
<feature type="compositionally biased region" description="Acidic residues" evidence="8">
    <location>
        <begin position="300"/>
        <end position="309"/>
    </location>
</feature>
<dbReference type="AlphaFoldDB" id="A0A7S2H7D9"/>
<dbReference type="InterPro" id="IPR013518">
    <property type="entry name" value="K_chnl_inward-rec_Kir_cyto"/>
</dbReference>
<organism evidence="10">
    <name type="scientific">Helicotheca tamesis</name>
    <dbReference type="NCBI Taxonomy" id="374047"/>
    <lineage>
        <taxon>Eukaryota</taxon>
        <taxon>Sar</taxon>
        <taxon>Stramenopiles</taxon>
        <taxon>Ochrophyta</taxon>
        <taxon>Bacillariophyta</taxon>
        <taxon>Mediophyceae</taxon>
        <taxon>Lithodesmiophycidae</taxon>
        <taxon>Lithodesmiales</taxon>
        <taxon>Lithodesmiaceae</taxon>
        <taxon>Helicotheca</taxon>
    </lineage>
</organism>
<feature type="compositionally biased region" description="Basic and acidic residues" evidence="8">
    <location>
        <begin position="520"/>
        <end position="530"/>
    </location>
</feature>
<evidence type="ECO:0000256" key="9">
    <source>
        <dbReference type="SAM" id="Phobius"/>
    </source>
</evidence>
<keyword evidence="2 7" id="KW-0633">Potassium transport</keyword>
<dbReference type="GO" id="GO:0034702">
    <property type="term" value="C:monoatomic ion channel complex"/>
    <property type="evidence" value="ECO:0007669"/>
    <property type="project" value="UniProtKB-KW"/>
</dbReference>
<dbReference type="GO" id="GO:0034765">
    <property type="term" value="P:regulation of monoatomic ion transmembrane transport"/>
    <property type="evidence" value="ECO:0007669"/>
    <property type="project" value="TreeGrafter"/>
</dbReference>
<evidence type="ECO:0008006" key="11">
    <source>
        <dbReference type="Google" id="ProtNLM"/>
    </source>
</evidence>
<keyword evidence="5 7" id="KW-0406">Ion transport</keyword>
<evidence type="ECO:0000256" key="3">
    <source>
        <dbReference type="ARBA" id="ARBA00022882"/>
    </source>
</evidence>
<dbReference type="GO" id="GO:0005242">
    <property type="term" value="F:inward rectifier potassium channel activity"/>
    <property type="evidence" value="ECO:0007669"/>
    <property type="project" value="InterPro"/>
</dbReference>
<feature type="region of interest" description="Disordered" evidence="8">
    <location>
        <begin position="511"/>
        <end position="571"/>
    </location>
</feature>